<dbReference type="Gene3D" id="3.40.630.10">
    <property type="entry name" value="Zn peptidases"/>
    <property type="match status" value="1"/>
</dbReference>
<reference evidence="3 4" key="1">
    <citation type="submission" date="2021-10" db="EMBL/GenBank/DDBJ databases">
        <title>Collection of gut derived symbiotic bacterial strains cultured from healthy donors.</title>
        <authorList>
            <person name="Lin H."/>
            <person name="Littmann E."/>
            <person name="Claire K."/>
            <person name="Pamer E."/>
        </authorList>
    </citation>
    <scope>NUCLEOTIDE SEQUENCE [LARGE SCALE GENOMIC DNA]</scope>
    <source>
        <strain evidence="3 4">MSK.17.68</strain>
    </source>
</reference>
<evidence type="ECO:0000313" key="3">
    <source>
        <dbReference type="EMBL" id="MCB5446127.1"/>
    </source>
</evidence>
<dbReference type="CDD" id="cd03887">
    <property type="entry name" value="M20_Acy1L2"/>
    <property type="match status" value="1"/>
</dbReference>
<dbReference type="Gene3D" id="3.30.70.360">
    <property type="match status" value="1"/>
</dbReference>
<accession>A0ABS8CXE5</accession>
<organism evidence="3 4">
    <name type="scientific">Intestinibacter bartlettii</name>
    <dbReference type="NCBI Taxonomy" id="261299"/>
    <lineage>
        <taxon>Bacteria</taxon>
        <taxon>Bacillati</taxon>
        <taxon>Bacillota</taxon>
        <taxon>Clostridia</taxon>
        <taxon>Peptostreptococcales</taxon>
        <taxon>Peptostreptococcaceae</taxon>
        <taxon>Intestinibacter</taxon>
    </lineage>
</organism>
<dbReference type="Pfam" id="PF07687">
    <property type="entry name" value="M20_dimer"/>
    <property type="match status" value="1"/>
</dbReference>
<feature type="domain" description="Peptidase M20 dimerisation" evidence="2">
    <location>
        <begin position="171"/>
        <end position="258"/>
    </location>
</feature>
<evidence type="ECO:0000259" key="2">
    <source>
        <dbReference type="Pfam" id="PF07687"/>
    </source>
</evidence>
<dbReference type="InterPro" id="IPR002933">
    <property type="entry name" value="Peptidase_M20"/>
</dbReference>
<dbReference type="PANTHER" id="PTHR30575:SF0">
    <property type="entry name" value="XAA-ARG DIPEPTIDASE"/>
    <property type="match status" value="1"/>
</dbReference>
<dbReference type="InterPro" id="IPR017144">
    <property type="entry name" value="Xaa-Arg_dipeptidase"/>
</dbReference>
<dbReference type="SUPFAM" id="SSF55031">
    <property type="entry name" value="Bacterial exopeptidase dimerisation domain"/>
    <property type="match status" value="1"/>
</dbReference>
<dbReference type="PANTHER" id="PTHR30575">
    <property type="entry name" value="PEPTIDASE M20"/>
    <property type="match status" value="1"/>
</dbReference>
<dbReference type="EMBL" id="JAJBMB010000006">
    <property type="protein sequence ID" value="MCB5446127.1"/>
    <property type="molecule type" value="Genomic_DNA"/>
</dbReference>
<dbReference type="SUPFAM" id="SSF53187">
    <property type="entry name" value="Zn-dependent exopeptidases"/>
    <property type="match status" value="1"/>
</dbReference>
<sequence>MKDILLQEGQKLHAKMCEINDYIYSNPELGNEEFKSSSKLIAFLEEHNFTVEKGLLGIETSFRAIYDSKKPGATIGYLCEYDALPEIGHGCGHNMIGVMSSAAGIALSKVIDEIGGKIIVYGTPAEETNGAKVVFAEEGIFDELDVAMLVHPSDVNMKSGTTQALYPLEFRYKGKTAHAASCPQNGVNALNSVIQLFNGIDALRQHVTPDVRMHGIIVKGGVAANIVPDEAVAQFYFRAATKETLDDILEKVKRIAEGAALMTGATLEMERYEFPNDNLVTNENLSEAFNENLRALGITEIKPPKSSGSSDIGNVSHKVPTIHPYIQVSSCKAPGHTVELAEATVSDLGHERLLTGAMALAYTGYDVLLGKVNLER</sequence>
<dbReference type="InterPro" id="IPR011650">
    <property type="entry name" value="Peptidase_M20_dimer"/>
</dbReference>
<comment type="similarity">
    <text evidence="1">Belongs to the peptidase M20A family.</text>
</comment>
<protein>
    <recommendedName>
        <fullName evidence="1">Peptidase M20 domain-containing protein 2</fullName>
    </recommendedName>
</protein>
<name>A0ABS8CXE5_9FIRM</name>
<proteinExistence type="inferred from homology"/>
<keyword evidence="4" id="KW-1185">Reference proteome</keyword>
<dbReference type="PIRSF" id="PIRSF037226">
    <property type="entry name" value="Amidohydrolase_ACY1L2_prd"/>
    <property type="match status" value="1"/>
</dbReference>
<dbReference type="Pfam" id="PF01546">
    <property type="entry name" value="Peptidase_M20"/>
    <property type="match status" value="1"/>
</dbReference>
<dbReference type="NCBIfam" id="TIGR01891">
    <property type="entry name" value="amidohydrolases"/>
    <property type="match status" value="1"/>
</dbReference>
<dbReference type="InterPro" id="IPR052030">
    <property type="entry name" value="Peptidase_M20/M20A_hydrolases"/>
</dbReference>
<evidence type="ECO:0000313" key="4">
    <source>
        <dbReference type="Proteomes" id="UP001299409"/>
    </source>
</evidence>
<dbReference type="Proteomes" id="UP001299409">
    <property type="component" value="Unassembled WGS sequence"/>
</dbReference>
<dbReference type="InterPro" id="IPR036264">
    <property type="entry name" value="Bact_exopeptidase_dim_dom"/>
</dbReference>
<comment type="caution">
    <text evidence="3">The sequence shown here is derived from an EMBL/GenBank/DDBJ whole genome shotgun (WGS) entry which is preliminary data.</text>
</comment>
<dbReference type="InterPro" id="IPR017439">
    <property type="entry name" value="Amidohydrolase"/>
</dbReference>
<evidence type="ECO:0000256" key="1">
    <source>
        <dbReference type="PIRNR" id="PIRNR037226"/>
    </source>
</evidence>
<dbReference type="RefSeq" id="WP_022072022.1">
    <property type="nucleotide sequence ID" value="NZ_BAABXU010000001.1"/>
</dbReference>
<gene>
    <name evidence="3" type="ORF">LIP50_07940</name>
</gene>